<evidence type="ECO:0000256" key="6">
    <source>
        <dbReference type="ARBA" id="ARBA00023004"/>
    </source>
</evidence>
<gene>
    <name evidence="15" type="ORF">GRF29_28g1416748</name>
</gene>
<evidence type="ECO:0000256" key="3">
    <source>
        <dbReference type="ARBA" id="ARBA00022617"/>
    </source>
</evidence>
<dbReference type="InterPro" id="IPR002016">
    <property type="entry name" value="Haem_peroxidase"/>
</dbReference>
<feature type="disulfide bond" evidence="11">
    <location>
        <begin position="78"/>
        <end position="158"/>
    </location>
</feature>
<dbReference type="Gene3D" id="1.10.520.10">
    <property type="match status" value="1"/>
</dbReference>
<dbReference type="GO" id="GO:0034599">
    <property type="term" value="P:cellular response to oxidative stress"/>
    <property type="evidence" value="ECO:0007669"/>
    <property type="project" value="InterPro"/>
</dbReference>
<keyword evidence="2 12" id="KW-0575">Peroxidase</keyword>
<evidence type="ECO:0000256" key="13">
    <source>
        <dbReference type="SAM" id="MobiDB-lite"/>
    </source>
</evidence>
<protein>
    <recommendedName>
        <fullName evidence="12">Peroxidase</fullName>
        <ecNumber evidence="12">1.11.1.-</ecNumber>
    </recommendedName>
</protein>
<feature type="chain" id="PRO_5042666537" description="Peroxidase" evidence="12">
    <location>
        <begin position="18"/>
        <end position="238"/>
    </location>
</feature>
<organism evidence="15 16">
    <name type="scientific">Pseudopithomyces chartarum</name>
    <dbReference type="NCBI Taxonomy" id="1892770"/>
    <lineage>
        <taxon>Eukaryota</taxon>
        <taxon>Fungi</taxon>
        <taxon>Dikarya</taxon>
        <taxon>Ascomycota</taxon>
        <taxon>Pezizomycotina</taxon>
        <taxon>Dothideomycetes</taxon>
        <taxon>Pleosporomycetidae</taxon>
        <taxon>Pleosporales</taxon>
        <taxon>Massarineae</taxon>
        <taxon>Didymosphaeriaceae</taxon>
        <taxon>Pseudopithomyces</taxon>
    </lineage>
</organism>
<keyword evidence="4 9" id="KW-0479">Metal-binding</keyword>
<feature type="signal peptide" evidence="12">
    <location>
        <begin position="1"/>
        <end position="17"/>
    </location>
</feature>
<dbReference type="SUPFAM" id="SSF48113">
    <property type="entry name" value="Heme-dependent peroxidases"/>
    <property type="match status" value="1"/>
</dbReference>
<evidence type="ECO:0000256" key="7">
    <source>
        <dbReference type="ARBA" id="ARBA00023180"/>
    </source>
</evidence>
<feature type="binding site" evidence="9">
    <location>
        <position position="109"/>
    </location>
    <ligand>
        <name>Ca(2+)</name>
        <dbReference type="ChEBI" id="CHEBI:29108"/>
        <label>1</label>
    </ligand>
</feature>
<comment type="cofactor">
    <cofactor evidence="9 12">
        <name>Ca(2+)</name>
        <dbReference type="ChEBI" id="CHEBI:29108"/>
    </cofactor>
    <text evidence="9 12">Binds 2 calcium ions per subunit.</text>
</comment>
<evidence type="ECO:0000256" key="10">
    <source>
        <dbReference type="PIRSR" id="PIRSR601621-3"/>
    </source>
</evidence>
<dbReference type="EC" id="1.11.1.-" evidence="12"/>
<dbReference type="Proteomes" id="UP001280581">
    <property type="component" value="Unassembled WGS sequence"/>
</dbReference>
<evidence type="ECO:0000256" key="11">
    <source>
        <dbReference type="PIRSR" id="PIRSR601621-4"/>
    </source>
</evidence>
<feature type="binding site" evidence="9">
    <location>
        <position position="92"/>
    </location>
    <ligand>
        <name>Ca(2+)</name>
        <dbReference type="ChEBI" id="CHEBI:29108"/>
        <label>1</label>
    </ligand>
</feature>
<dbReference type="PROSITE" id="PS00436">
    <property type="entry name" value="PEROXIDASE_2"/>
    <property type="match status" value="1"/>
</dbReference>
<dbReference type="InterPro" id="IPR044831">
    <property type="entry name" value="Ccp1-like"/>
</dbReference>
<feature type="region of interest" description="Disordered" evidence="13">
    <location>
        <begin position="166"/>
        <end position="238"/>
    </location>
</feature>
<dbReference type="GO" id="GO:0004601">
    <property type="term" value="F:peroxidase activity"/>
    <property type="evidence" value="ECO:0007669"/>
    <property type="project" value="UniProtKB-KW"/>
</dbReference>
<keyword evidence="3" id="KW-0349">Heme</keyword>
<dbReference type="PANTHER" id="PTHR31356:SF66">
    <property type="entry name" value="CATALASE-PEROXIDASE"/>
    <property type="match status" value="1"/>
</dbReference>
<evidence type="ECO:0000256" key="5">
    <source>
        <dbReference type="ARBA" id="ARBA00023002"/>
    </source>
</evidence>
<dbReference type="PRINTS" id="PR00458">
    <property type="entry name" value="PEROXIDASE"/>
</dbReference>
<keyword evidence="7" id="KW-0325">Glycoprotein</keyword>
<dbReference type="Pfam" id="PF00141">
    <property type="entry name" value="peroxidase"/>
    <property type="match status" value="1"/>
</dbReference>
<dbReference type="GO" id="GO:0020037">
    <property type="term" value="F:heme binding"/>
    <property type="evidence" value="ECO:0007669"/>
    <property type="project" value="UniProtKB-UniRule"/>
</dbReference>
<feature type="active site" description="Proton acceptor" evidence="8">
    <location>
        <position position="91"/>
    </location>
</feature>
<dbReference type="PRINTS" id="PR00462">
    <property type="entry name" value="LIGNINASE"/>
</dbReference>
<dbReference type="PANTHER" id="PTHR31356">
    <property type="entry name" value="THYLAKOID LUMENAL 29 KDA PROTEIN, CHLOROPLASTIC-RELATED"/>
    <property type="match status" value="1"/>
</dbReference>
<feature type="compositionally biased region" description="Low complexity" evidence="13">
    <location>
        <begin position="193"/>
        <end position="224"/>
    </location>
</feature>
<keyword evidence="6" id="KW-0408">Iron</keyword>
<evidence type="ECO:0000256" key="4">
    <source>
        <dbReference type="ARBA" id="ARBA00022723"/>
    </source>
</evidence>
<sequence>MHLASILLFVCTATAVSLPDITGLTQLLPRKNGDSSNSGSGSGNSGSGNSGSSNGKCPPVWTTIAKELTKKFLSGNECTPDARAAIRLVFHDCGAWNIAQGAKGGCDGSIILNSEENARAENKGLQSISTYILSLSTKYSVSVADLIVFAGNHAVVTCPGGPQIRTLINRPSSSTPAPNDLLPPSTHPPPNSPAFSPKKASPPATSPPSSVHTPPPTNSTSTPARRGPHRTPRPGYGT</sequence>
<dbReference type="InterPro" id="IPR010255">
    <property type="entry name" value="Haem_peroxidase_sf"/>
</dbReference>
<dbReference type="AlphaFoldDB" id="A0AAN6LZZ7"/>
<evidence type="ECO:0000313" key="15">
    <source>
        <dbReference type="EMBL" id="KAK3213910.1"/>
    </source>
</evidence>
<feature type="domain" description="Plant heme peroxidase family profile" evidence="14">
    <location>
        <begin position="82"/>
        <end position="238"/>
    </location>
</feature>
<feature type="region of interest" description="Disordered" evidence="13">
    <location>
        <begin position="27"/>
        <end position="56"/>
    </location>
</feature>
<feature type="compositionally biased region" description="Gly residues" evidence="13">
    <location>
        <begin position="40"/>
        <end position="49"/>
    </location>
</feature>
<evidence type="ECO:0000256" key="8">
    <source>
        <dbReference type="PIRSR" id="PIRSR601621-1"/>
    </source>
</evidence>
<evidence type="ECO:0000256" key="12">
    <source>
        <dbReference type="RuleBase" id="RU363051"/>
    </source>
</evidence>
<dbReference type="GO" id="GO:0042744">
    <property type="term" value="P:hydrogen peroxide catabolic process"/>
    <property type="evidence" value="ECO:0007669"/>
    <property type="project" value="TreeGrafter"/>
</dbReference>
<evidence type="ECO:0000256" key="1">
    <source>
        <dbReference type="ARBA" id="ARBA00006089"/>
    </source>
</evidence>
<dbReference type="FunFam" id="1.10.520.10:FF:000021">
    <property type="entry name" value="Peroxidase"/>
    <property type="match status" value="1"/>
</dbReference>
<dbReference type="InterPro" id="IPR001621">
    <property type="entry name" value="Ligninase"/>
</dbReference>
<evidence type="ECO:0000313" key="16">
    <source>
        <dbReference type="Proteomes" id="UP001280581"/>
    </source>
</evidence>
<evidence type="ECO:0000259" key="14">
    <source>
        <dbReference type="PROSITE" id="PS50873"/>
    </source>
</evidence>
<evidence type="ECO:0000256" key="9">
    <source>
        <dbReference type="PIRSR" id="PIRSR601621-2"/>
    </source>
</evidence>
<comment type="caution">
    <text evidence="15">The sequence shown here is derived from an EMBL/GenBank/DDBJ whole genome shotgun (WGS) entry which is preliminary data.</text>
</comment>
<name>A0AAN6LZZ7_9PLEO</name>
<evidence type="ECO:0000256" key="2">
    <source>
        <dbReference type="ARBA" id="ARBA00022559"/>
    </source>
</evidence>
<dbReference type="PROSITE" id="PS50873">
    <property type="entry name" value="PEROXIDASE_4"/>
    <property type="match status" value="1"/>
</dbReference>
<reference evidence="15 16" key="1">
    <citation type="submission" date="2021-02" db="EMBL/GenBank/DDBJ databases">
        <title>Genome assembly of Pseudopithomyces chartarum.</title>
        <authorList>
            <person name="Jauregui R."/>
            <person name="Singh J."/>
            <person name="Voisey C."/>
        </authorList>
    </citation>
    <scope>NUCLEOTIDE SEQUENCE [LARGE SCALE GENOMIC DNA]</scope>
    <source>
        <strain evidence="15 16">AGR01</strain>
    </source>
</reference>
<dbReference type="InterPro" id="IPR019794">
    <property type="entry name" value="Peroxidases_AS"/>
</dbReference>
<keyword evidence="5 12" id="KW-0560">Oxidoreductase</keyword>
<feature type="site" description="Transition state stabilizer" evidence="10">
    <location>
        <position position="87"/>
    </location>
</feature>
<keyword evidence="16" id="KW-1185">Reference proteome</keyword>
<keyword evidence="11" id="KW-1015">Disulfide bond</keyword>
<accession>A0AAN6LZZ7</accession>
<dbReference type="GO" id="GO:0000302">
    <property type="term" value="P:response to reactive oxygen species"/>
    <property type="evidence" value="ECO:0007669"/>
    <property type="project" value="TreeGrafter"/>
</dbReference>
<comment type="similarity">
    <text evidence="1 12">Belongs to the peroxidase family. Ligninase subfamily.</text>
</comment>
<keyword evidence="12" id="KW-0732">Signal</keyword>
<proteinExistence type="inferred from homology"/>
<keyword evidence="9 12" id="KW-0106">Calcium</keyword>
<dbReference type="EMBL" id="WVTA01000004">
    <property type="protein sequence ID" value="KAK3213910.1"/>
    <property type="molecule type" value="Genomic_DNA"/>
</dbReference>
<dbReference type="GO" id="GO:0046872">
    <property type="term" value="F:metal ion binding"/>
    <property type="evidence" value="ECO:0007669"/>
    <property type="project" value="UniProtKB-UniRule"/>
</dbReference>
<feature type="binding site" evidence="9">
    <location>
        <position position="107"/>
    </location>
    <ligand>
        <name>Ca(2+)</name>
        <dbReference type="ChEBI" id="CHEBI:29108"/>
        <label>1</label>
    </ligand>
</feature>
<feature type="binding site" evidence="9">
    <location>
        <position position="105"/>
    </location>
    <ligand>
        <name>Ca(2+)</name>
        <dbReference type="ChEBI" id="CHEBI:29108"/>
        <label>1</label>
    </ligand>
</feature>